<gene>
    <name evidence="2" type="ORF">CF651_14765</name>
</gene>
<evidence type="ECO:0000313" key="2">
    <source>
        <dbReference type="EMBL" id="OXM85643.1"/>
    </source>
</evidence>
<evidence type="ECO:0000259" key="1">
    <source>
        <dbReference type="Pfam" id="PF01814"/>
    </source>
</evidence>
<dbReference type="InterPro" id="IPR012312">
    <property type="entry name" value="Hemerythrin-like"/>
</dbReference>
<dbReference type="Proteomes" id="UP000215509">
    <property type="component" value="Unassembled WGS sequence"/>
</dbReference>
<dbReference type="RefSeq" id="WP_094015634.1">
    <property type="nucleotide sequence ID" value="NZ_NMQW01000020.1"/>
</dbReference>
<comment type="caution">
    <text evidence="2">The sequence shown here is derived from an EMBL/GenBank/DDBJ whole genome shotgun (WGS) entry which is preliminary data.</text>
</comment>
<proteinExistence type="predicted"/>
<name>A0A229UQQ4_9BACL</name>
<feature type="domain" description="Hemerythrin-like" evidence="1">
    <location>
        <begin position="18"/>
        <end position="161"/>
    </location>
</feature>
<sequence length="176" mass="20356">MDDINSKQAQAANLIRAFHRLKSEHHCLYDAIHQVEARAKSLNKMTQLTEYLGQLSELRTEALSLTRKLEHHAHWEDNELFPQLSVYFQLPDRPDVTTSLWMLEHEHELADLFFGYFLNEADACLTQQKRASCSSLTDQLLQACRLVKEHLQTEEETVLPLEAELLTRTDQGVALQ</sequence>
<dbReference type="AlphaFoldDB" id="A0A229UQQ4"/>
<keyword evidence="3" id="KW-1185">Reference proteome</keyword>
<organism evidence="2 3">
    <name type="scientific">Paenibacillus rigui</name>
    <dbReference type="NCBI Taxonomy" id="554312"/>
    <lineage>
        <taxon>Bacteria</taxon>
        <taxon>Bacillati</taxon>
        <taxon>Bacillota</taxon>
        <taxon>Bacilli</taxon>
        <taxon>Bacillales</taxon>
        <taxon>Paenibacillaceae</taxon>
        <taxon>Paenibacillus</taxon>
    </lineage>
</organism>
<dbReference type="Pfam" id="PF01814">
    <property type="entry name" value="Hemerythrin"/>
    <property type="match status" value="1"/>
</dbReference>
<accession>A0A229UQQ4</accession>
<reference evidence="2 3" key="1">
    <citation type="submission" date="2017-07" db="EMBL/GenBank/DDBJ databases">
        <title>Genome sequencing and assembly of Paenibacillus rigui.</title>
        <authorList>
            <person name="Mayilraj S."/>
        </authorList>
    </citation>
    <scope>NUCLEOTIDE SEQUENCE [LARGE SCALE GENOMIC DNA]</scope>
    <source>
        <strain evidence="2 3">JCM 16352</strain>
    </source>
</reference>
<evidence type="ECO:0000313" key="3">
    <source>
        <dbReference type="Proteomes" id="UP000215509"/>
    </source>
</evidence>
<dbReference type="Gene3D" id="1.20.120.520">
    <property type="entry name" value="nmb1532 protein domain like"/>
    <property type="match status" value="1"/>
</dbReference>
<protein>
    <recommendedName>
        <fullName evidence="1">Hemerythrin-like domain-containing protein</fullName>
    </recommendedName>
</protein>
<dbReference type="OrthoDB" id="2587424at2"/>
<dbReference type="EMBL" id="NMQW01000020">
    <property type="protein sequence ID" value="OXM85643.1"/>
    <property type="molecule type" value="Genomic_DNA"/>
</dbReference>